<feature type="coiled-coil region" evidence="3">
    <location>
        <begin position="343"/>
        <end position="429"/>
    </location>
</feature>
<dbReference type="PANTHER" id="PTHR19212">
    <property type="entry name" value="LEUCINE RICH REPEAT IN FLII INTERACTING PROTEIN"/>
    <property type="match status" value="1"/>
</dbReference>
<keyword evidence="5" id="KW-1185">Reference proteome</keyword>
<evidence type="ECO:0000313" key="6">
    <source>
        <dbReference type="RefSeq" id="XP_019613772.1"/>
    </source>
</evidence>
<sequence>MIQPAGSTEVVTNQVVRMHYSLNQCKYLAFSSFVWTVEVYSKAEQRLAAKRAARAEARALRMQELERQQREKSFFDRGPVTGSEIFTRRPTTSSGAASTWDFVTRPPSSKYSSAGSDVYSMRSGRSSALSSRHSVSTSASLYEGSSSRGGGYRDSAYSSARDNDDWDVRSEVSWRGGQGYLKVYKEPAPRTTSAASDIFSWKGARNRPWDAYSSASQIPPVQRWGSAEDLSSRRSDRSSSDSSRRSSYGSLSGSEIYIGSISEDAEGDELGTNDKARRGAGGSVLSFASLSALGGSSSRRGSDDDAGSSSSEASIRELKALQDALFDVEQKYMTDLKVLKDALSESEEKYKKAMVSNAQLDNEKTTLQYQVDILKDKLEIQEESMNELQREYKEKCRELERQKHAYGILEHNVAELKEALRQRDELIEEHGLRPLLEQGLVLVGTANGEAETGEKKTKVALVTPEAAQMLEQAGEGTLDLKALQAKKQGPVQSQPNTEYAMAMFYDERLKRMAEEKEDLVDQIRRLKLELEEEKERTKALQSKANRTAEANGPDMELLDIQREASKQVNNYKFRLQKAEQDLAAMEGNIQRLEGQVNRYRVAAEGAEKKEDELKTEKRKLERELRKSQDMVQELQESNSSLERRIEKIKSFYQHRGHNVAIGERQSGGAGHDE</sequence>
<dbReference type="InterPro" id="IPR019139">
    <property type="entry name" value="LRRFIP1/2"/>
</dbReference>
<name>A0A6P4Y4Z1_BRABE</name>
<accession>A0A6P4Y4Z1</accession>
<feature type="region of interest" description="Disordered" evidence="4">
    <location>
        <begin position="138"/>
        <end position="162"/>
    </location>
</feature>
<comment type="similarity">
    <text evidence="1">Belongs to the LRRFIP family.</text>
</comment>
<dbReference type="Gene3D" id="1.20.5.4090">
    <property type="match status" value="1"/>
</dbReference>
<organism evidence="5 6">
    <name type="scientific">Branchiostoma belcheri</name>
    <name type="common">Amphioxus</name>
    <dbReference type="NCBI Taxonomy" id="7741"/>
    <lineage>
        <taxon>Eukaryota</taxon>
        <taxon>Metazoa</taxon>
        <taxon>Chordata</taxon>
        <taxon>Cephalochordata</taxon>
        <taxon>Leptocardii</taxon>
        <taxon>Amphioxiformes</taxon>
        <taxon>Branchiostomatidae</taxon>
        <taxon>Branchiostoma</taxon>
    </lineage>
</organism>
<evidence type="ECO:0000313" key="5">
    <source>
        <dbReference type="Proteomes" id="UP000515135"/>
    </source>
</evidence>
<evidence type="ECO:0000256" key="4">
    <source>
        <dbReference type="SAM" id="MobiDB-lite"/>
    </source>
</evidence>
<protein>
    <submittedName>
        <fullName evidence="6">Leucine-rich repeat flightless-interacting protein 2-like isoform X7</fullName>
    </submittedName>
</protein>
<feature type="compositionally biased region" description="Basic and acidic residues" evidence="4">
    <location>
        <begin position="230"/>
        <end position="244"/>
    </location>
</feature>
<keyword evidence="2 3" id="KW-0175">Coiled coil</keyword>
<dbReference type="Proteomes" id="UP000515135">
    <property type="component" value="Unplaced"/>
</dbReference>
<feature type="coiled-coil region" evidence="3">
    <location>
        <begin position="502"/>
        <end position="651"/>
    </location>
</feature>
<dbReference type="PANTHER" id="PTHR19212:SF0">
    <property type="entry name" value="LD07988P"/>
    <property type="match status" value="1"/>
</dbReference>
<dbReference type="GeneID" id="109461801"/>
<proteinExistence type="inferred from homology"/>
<evidence type="ECO:0000256" key="3">
    <source>
        <dbReference type="SAM" id="Coils"/>
    </source>
</evidence>
<gene>
    <name evidence="6" type="primary">LOC109461801</name>
</gene>
<dbReference type="OrthoDB" id="10028421at2759"/>
<dbReference type="GO" id="GO:0006355">
    <property type="term" value="P:regulation of DNA-templated transcription"/>
    <property type="evidence" value="ECO:0007669"/>
    <property type="project" value="InterPro"/>
</dbReference>
<reference evidence="6" key="1">
    <citation type="submission" date="2025-08" db="UniProtKB">
        <authorList>
            <consortium name="RefSeq"/>
        </authorList>
    </citation>
    <scope>IDENTIFICATION</scope>
    <source>
        <tissue evidence="6">Gonad</tissue>
    </source>
</reference>
<dbReference type="RefSeq" id="XP_019613772.1">
    <property type="nucleotide sequence ID" value="XM_019758213.1"/>
</dbReference>
<evidence type="ECO:0000256" key="2">
    <source>
        <dbReference type="ARBA" id="ARBA00023054"/>
    </source>
</evidence>
<dbReference type="AlphaFoldDB" id="A0A6P4Y4Z1"/>
<feature type="region of interest" description="Disordered" evidence="4">
    <location>
        <begin position="211"/>
        <end position="251"/>
    </location>
</feature>
<evidence type="ECO:0000256" key="1">
    <source>
        <dbReference type="ARBA" id="ARBA00008275"/>
    </source>
</evidence>
<dbReference type="Pfam" id="PF09738">
    <property type="entry name" value="LRRFIP"/>
    <property type="match status" value="3"/>
</dbReference>